<dbReference type="RefSeq" id="YP_010112249.1">
    <property type="nucleotide sequence ID" value="NC_055889.1"/>
</dbReference>
<dbReference type="Proteomes" id="UP000593713">
    <property type="component" value="Segment"/>
</dbReference>
<proteinExistence type="predicted"/>
<evidence type="ECO:0000313" key="1">
    <source>
        <dbReference type="EMBL" id="QOR56797.1"/>
    </source>
</evidence>
<accession>A0A7M1RQU5</accession>
<evidence type="ECO:0000313" key="2">
    <source>
        <dbReference type="Proteomes" id="UP000593713"/>
    </source>
</evidence>
<protein>
    <submittedName>
        <fullName evidence="1">Uncharacterized protein</fullName>
    </submittedName>
</protein>
<organism evidence="1 2">
    <name type="scientific">uncultured phage cr53_1</name>
    <dbReference type="NCBI Taxonomy" id="2772080"/>
    <lineage>
        <taxon>Viruses</taxon>
        <taxon>Duplodnaviria</taxon>
        <taxon>Heunggongvirae</taxon>
        <taxon>Uroviricota</taxon>
        <taxon>Caudoviricetes</taxon>
        <taxon>Crassvirales</taxon>
        <taxon>Suoliviridae</taxon>
        <taxon>Loutivirinae</taxon>
        <taxon>Blohavirus</taxon>
        <taxon>Blohavirus americanus</taxon>
    </lineage>
</organism>
<dbReference type="GeneID" id="65130714"/>
<sequence>MSYYMTNIVITPTLYEEKRLEAISYFSRCSKEAALKIHKKNKYKDIKLRLNVIAVAIIEAKKRYFDDCSFIKIILLC</sequence>
<reference evidence="1 2" key="1">
    <citation type="submission" date="2020-07" db="EMBL/GenBank/DDBJ databases">
        <title>Taxonomic proposal: Crassvirales, a new order of highly abundant and diverse bacterial viruses.</title>
        <authorList>
            <person name="Shkoporov A.N."/>
            <person name="Stockdale S.R."/>
            <person name="Guerin E."/>
            <person name="Ross R.P."/>
            <person name="Hill C."/>
        </authorList>
    </citation>
    <scope>NUCLEOTIDE SEQUENCE [LARGE SCALE GENOMIC DNA]</scope>
</reference>
<dbReference type="EMBL" id="MT774396">
    <property type="protein sequence ID" value="QOR56797.1"/>
    <property type="molecule type" value="Genomic_DNA"/>
</dbReference>
<keyword evidence="2" id="KW-1185">Reference proteome</keyword>
<name>A0A7M1RQU5_9CAUD</name>
<dbReference type="KEGG" id="vg:65130714"/>